<evidence type="ECO:0000313" key="3">
    <source>
        <dbReference type="Proteomes" id="UP000075920"/>
    </source>
</evidence>
<dbReference type="Gene3D" id="2.70.170.10">
    <property type="entry name" value="Neurotransmitter-gated ion-channel ligand-binding domain"/>
    <property type="match status" value="1"/>
</dbReference>
<dbReference type="SUPFAM" id="SSF63712">
    <property type="entry name" value="Nicotinic receptor ligand binding domain-like"/>
    <property type="match status" value="1"/>
</dbReference>
<name>A0A182WFK5_9DIPT</name>
<reference evidence="3" key="1">
    <citation type="submission" date="2013-03" db="EMBL/GenBank/DDBJ databases">
        <title>The Genome Sequence of Anopheles minimus MINIMUS1.</title>
        <authorList>
            <consortium name="The Broad Institute Genomics Platform"/>
            <person name="Neafsey D.E."/>
            <person name="Walton C."/>
            <person name="Walker B."/>
            <person name="Young S.K."/>
            <person name="Zeng Q."/>
            <person name="Gargeya S."/>
            <person name="Fitzgerald M."/>
            <person name="Haas B."/>
            <person name="Abouelleil A."/>
            <person name="Allen A.W."/>
            <person name="Alvarado L."/>
            <person name="Arachchi H.M."/>
            <person name="Berlin A.M."/>
            <person name="Chapman S.B."/>
            <person name="Gainer-Dewar J."/>
            <person name="Goldberg J."/>
            <person name="Griggs A."/>
            <person name="Gujja S."/>
            <person name="Hansen M."/>
            <person name="Howarth C."/>
            <person name="Imamovic A."/>
            <person name="Ireland A."/>
            <person name="Larimer J."/>
            <person name="McCowan C."/>
            <person name="Murphy C."/>
            <person name="Pearson M."/>
            <person name="Poon T.W."/>
            <person name="Priest M."/>
            <person name="Roberts A."/>
            <person name="Saif S."/>
            <person name="Shea T."/>
            <person name="Sisk P."/>
            <person name="Sykes S."/>
            <person name="Wortman J."/>
            <person name="Nusbaum C."/>
            <person name="Birren B."/>
        </authorList>
    </citation>
    <scope>NUCLEOTIDE SEQUENCE [LARGE SCALE GENOMIC DNA]</scope>
    <source>
        <strain evidence="3">MINIMUS1</strain>
    </source>
</reference>
<keyword evidence="3" id="KW-1185">Reference proteome</keyword>
<reference evidence="2" key="2">
    <citation type="submission" date="2020-05" db="UniProtKB">
        <authorList>
            <consortium name="EnsemblMetazoa"/>
        </authorList>
    </citation>
    <scope>IDENTIFICATION</scope>
    <source>
        <strain evidence="2">MINIMUS1</strain>
    </source>
</reference>
<dbReference type="STRING" id="112268.A0A182WFK5"/>
<dbReference type="EnsemblMetazoa" id="AMIN009152-RA">
    <property type="protein sequence ID" value="AMIN009152-PA"/>
    <property type="gene ID" value="AMIN009152"/>
</dbReference>
<dbReference type="Pfam" id="PF02931">
    <property type="entry name" value="Neur_chan_LBD"/>
    <property type="match status" value="1"/>
</dbReference>
<sequence>METPGSLLQRCGCVLCRLLPDSIPPTPPTAPKRFKKVPYVCMAGYNEKRLLHDLLDSYNILERPVVNESDPLQLSFGLTLMQIIDVNRVTSEVIKCDFTCTFKGCSGFACEILLPLSVLERAVNVKEPRELATPQLESERFTGSENRTTTPSYYVHYSKGAWLIDEKNQLLVTNIWLKLVSTNDKAWLPGSSQSKRGQMEHRCRSLLALWIVLDDLMDKFGRHNTPLVLPNDYATMRVEPRSQLKLVCQMSN</sequence>
<dbReference type="InterPro" id="IPR006202">
    <property type="entry name" value="Neur_chan_lig-bd"/>
</dbReference>
<protein>
    <recommendedName>
        <fullName evidence="1">Neurotransmitter-gated ion-channel ligand-binding domain-containing protein</fullName>
    </recommendedName>
</protein>
<dbReference type="GO" id="GO:0005230">
    <property type="term" value="F:extracellular ligand-gated monoatomic ion channel activity"/>
    <property type="evidence" value="ECO:0007669"/>
    <property type="project" value="InterPro"/>
</dbReference>
<dbReference type="GO" id="GO:0016020">
    <property type="term" value="C:membrane"/>
    <property type="evidence" value="ECO:0007669"/>
    <property type="project" value="InterPro"/>
</dbReference>
<organism evidence="2 3">
    <name type="scientific">Anopheles minimus</name>
    <dbReference type="NCBI Taxonomy" id="112268"/>
    <lineage>
        <taxon>Eukaryota</taxon>
        <taxon>Metazoa</taxon>
        <taxon>Ecdysozoa</taxon>
        <taxon>Arthropoda</taxon>
        <taxon>Hexapoda</taxon>
        <taxon>Insecta</taxon>
        <taxon>Pterygota</taxon>
        <taxon>Neoptera</taxon>
        <taxon>Endopterygota</taxon>
        <taxon>Diptera</taxon>
        <taxon>Nematocera</taxon>
        <taxon>Culicoidea</taxon>
        <taxon>Culicidae</taxon>
        <taxon>Anophelinae</taxon>
        <taxon>Anopheles</taxon>
    </lineage>
</organism>
<dbReference type="VEuPathDB" id="VectorBase:AMIN009152"/>
<dbReference type="Proteomes" id="UP000075920">
    <property type="component" value="Unassembled WGS sequence"/>
</dbReference>
<evidence type="ECO:0000313" key="2">
    <source>
        <dbReference type="EnsemblMetazoa" id="AMIN009152-PA"/>
    </source>
</evidence>
<proteinExistence type="predicted"/>
<evidence type="ECO:0000259" key="1">
    <source>
        <dbReference type="Pfam" id="PF02931"/>
    </source>
</evidence>
<accession>A0A182WFK5</accession>
<dbReference type="InterPro" id="IPR036734">
    <property type="entry name" value="Neur_chan_lig-bd_sf"/>
</dbReference>
<dbReference type="AlphaFoldDB" id="A0A182WFK5"/>
<feature type="domain" description="Neurotransmitter-gated ion-channel ligand-binding" evidence="1">
    <location>
        <begin position="47"/>
        <end position="92"/>
    </location>
</feature>